<dbReference type="AlphaFoldDB" id="X6LSN5"/>
<sequence>MRIESSMFSLRTFVQELDAIPLSKQLELHQGFLYHLLTYLQSGIIKSSQLHPIMIQSKMLKKLKYNCKILFGDIQLRFDTKNIEVNTLDDKIIVCLNKERLHNLRAKEIIEYFTCEKSNRHMVNTLKCLNVLADIQISHENIDGGITSKSKTIFKKILELFYAIKQIAKPNCKE</sequence>
<dbReference type="EMBL" id="ASPP01029076">
    <property type="protein sequence ID" value="ETO04664.1"/>
    <property type="molecule type" value="Genomic_DNA"/>
</dbReference>
<proteinExistence type="predicted"/>
<dbReference type="Proteomes" id="UP000023152">
    <property type="component" value="Unassembled WGS sequence"/>
</dbReference>
<reference evidence="1 2" key="1">
    <citation type="journal article" date="2013" name="Curr. Biol.">
        <title>The Genome of the Foraminiferan Reticulomyxa filosa.</title>
        <authorList>
            <person name="Glockner G."/>
            <person name="Hulsmann N."/>
            <person name="Schleicher M."/>
            <person name="Noegel A.A."/>
            <person name="Eichinger L."/>
            <person name="Gallinger C."/>
            <person name="Pawlowski J."/>
            <person name="Sierra R."/>
            <person name="Euteneuer U."/>
            <person name="Pillet L."/>
            <person name="Moustafa A."/>
            <person name="Platzer M."/>
            <person name="Groth M."/>
            <person name="Szafranski K."/>
            <person name="Schliwa M."/>
        </authorList>
    </citation>
    <scope>NUCLEOTIDE SEQUENCE [LARGE SCALE GENOMIC DNA]</scope>
</reference>
<feature type="non-terminal residue" evidence="1">
    <location>
        <position position="174"/>
    </location>
</feature>
<accession>X6LSN5</accession>
<gene>
    <name evidence="1" type="ORF">RFI_32732</name>
</gene>
<name>X6LSN5_RETFI</name>
<evidence type="ECO:0000313" key="2">
    <source>
        <dbReference type="Proteomes" id="UP000023152"/>
    </source>
</evidence>
<organism evidence="1 2">
    <name type="scientific">Reticulomyxa filosa</name>
    <dbReference type="NCBI Taxonomy" id="46433"/>
    <lineage>
        <taxon>Eukaryota</taxon>
        <taxon>Sar</taxon>
        <taxon>Rhizaria</taxon>
        <taxon>Retaria</taxon>
        <taxon>Foraminifera</taxon>
        <taxon>Monothalamids</taxon>
        <taxon>Reticulomyxidae</taxon>
        <taxon>Reticulomyxa</taxon>
    </lineage>
</organism>
<comment type="caution">
    <text evidence="1">The sequence shown here is derived from an EMBL/GenBank/DDBJ whole genome shotgun (WGS) entry which is preliminary data.</text>
</comment>
<evidence type="ECO:0000313" key="1">
    <source>
        <dbReference type="EMBL" id="ETO04664.1"/>
    </source>
</evidence>
<protein>
    <submittedName>
        <fullName evidence="1">Uncharacterized protein</fullName>
    </submittedName>
</protein>
<keyword evidence="2" id="KW-1185">Reference proteome</keyword>